<dbReference type="GO" id="GO:0006412">
    <property type="term" value="P:translation"/>
    <property type="evidence" value="ECO:0007669"/>
    <property type="project" value="InterPro"/>
</dbReference>
<keyword evidence="2 4" id="KW-0689">Ribosomal protein</keyword>
<dbReference type="PANTHER" id="PTHR12919:SF20">
    <property type="entry name" value="SMALL RIBOSOMAL SUBUNIT PROTEIN BS16M"/>
    <property type="match status" value="1"/>
</dbReference>
<evidence type="ECO:0000256" key="2">
    <source>
        <dbReference type="ARBA" id="ARBA00022980"/>
    </source>
</evidence>
<dbReference type="GO" id="GO:0005737">
    <property type="term" value="C:cytoplasm"/>
    <property type="evidence" value="ECO:0007669"/>
    <property type="project" value="UniProtKB-ARBA"/>
</dbReference>
<keyword evidence="3" id="KW-0687">Ribonucleoprotein</keyword>
<dbReference type="NCBIfam" id="TIGR00002">
    <property type="entry name" value="S16"/>
    <property type="match status" value="1"/>
</dbReference>
<dbReference type="GO" id="GO:0003735">
    <property type="term" value="F:structural constituent of ribosome"/>
    <property type="evidence" value="ECO:0007669"/>
    <property type="project" value="InterPro"/>
</dbReference>
<evidence type="ECO:0000313" key="5">
    <source>
        <dbReference type="Proteomes" id="UP001431209"/>
    </source>
</evidence>
<accession>A0AAW2ZCW6</accession>
<dbReference type="EMBL" id="JAOPGA020001241">
    <property type="protein sequence ID" value="KAL0486539.1"/>
    <property type="molecule type" value="Genomic_DNA"/>
</dbReference>
<evidence type="ECO:0000256" key="1">
    <source>
        <dbReference type="ARBA" id="ARBA00006668"/>
    </source>
</evidence>
<sequence>MPCRIRIQRVGHKTSTIYKIIVCDAKKGRNTGAFVEKIGHYHPQDRNTHQEVLNREVEGHKLLLIDFERAKHWISQGAQPTKQVHRIFSLVGLLPPLPNVVPKGWQAQEWDQSFIDAAKYWTRVKKIEDKEEL</sequence>
<dbReference type="Proteomes" id="UP001431209">
    <property type="component" value="Unassembled WGS sequence"/>
</dbReference>
<organism evidence="4 5">
    <name type="scientific">Acrasis kona</name>
    <dbReference type="NCBI Taxonomy" id="1008807"/>
    <lineage>
        <taxon>Eukaryota</taxon>
        <taxon>Discoba</taxon>
        <taxon>Heterolobosea</taxon>
        <taxon>Tetramitia</taxon>
        <taxon>Eutetramitia</taxon>
        <taxon>Acrasidae</taxon>
        <taxon>Acrasis</taxon>
    </lineage>
</organism>
<dbReference type="AlphaFoldDB" id="A0AAW2ZCW6"/>
<dbReference type="SUPFAM" id="SSF54565">
    <property type="entry name" value="Ribosomal protein S16"/>
    <property type="match status" value="1"/>
</dbReference>
<dbReference type="InterPro" id="IPR000307">
    <property type="entry name" value="Ribosomal_bS16"/>
</dbReference>
<dbReference type="Pfam" id="PF00886">
    <property type="entry name" value="Ribosomal_S16"/>
    <property type="match status" value="1"/>
</dbReference>
<dbReference type="GO" id="GO:0015935">
    <property type="term" value="C:small ribosomal subunit"/>
    <property type="evidence" value="ECO:0007669"/>
    <property type="project" value="TreeGrafter"/>
</dbReference>
<protein>
    <submittedName>
        <fullName evidence="4">Ribosomal protein S16</fullName>
    </submittedName>
</protein>
<proteinExistence type="inferred from homology"/>
<gene>
    <name evidence="4" type="ORF">AKO1_001467</name>
</gene>
<dbReference type="Gene3D" id="3.30.1320.10">
    <property type="match status" value="1"/>
</dbReference>
<keyword evidence="5" id="KW-1185">Reference proteome</keyword>
<dbReference type="PANTHER" id="PTHR12919">
    <property type="entry name" value="30S RIBOSOMAL PROTEIN S16"/>
    <property type="match status" value="1"/>
</dbReference>
<dbReference type="InterPro" id="IPR023803">
    <property type="entry name" value="Ribosomal_bS16_dom_sf"/>
</dbReference>
<comment type="caution">
    <text evidence="4">The sequence shown here is derived from an EMBL/GenBank/DDBJ whole genome shotgun (WGS) entry which is preliminary data.</text>
</comment>
<reference evidence="4 5" key="1">
    <citation type="submission" date="2024-03" db="EMBL/GenBank/DDBJ databases">
        <title>The Acrasis kona genome and developmental transcriptomes reveal deep origins of eukaryotic multicellular pathways.</title>
        <authorList>
            <person name="Sheikh S."/>
            <person name="Fu C.-J."/>
            <person name="Brown M.W."/>
            <person name="Baldauf S.L."/>
        </authorList>
    </citation>
    <scope>NUCLEOTIDE SEQUENCE [LARGE SCALE GENOMIC DNA]</scope>
    <source>
        <strain evidence="4 5">ATCC MYA-3509</strain>
    </source>
</reference>
<evidence type="ECO:0000313" key="4">
    <source>
        <dbReference type="EMBL" id="KAL0486539.1"/>
    </source>
</evidence>
<comment type="similarity">
    <text evidence="1">Belongs to the bacterial ribosomal protein bS16 family.</text>
</comment>
<evidence type="ECO:0000256" key="3">
    <source>
        <dbReference type="ARBA" id="ARBA00023274"/>
    </source>
</evidence>
<name>A0AAW2ZCW6_9EUKA</name>